<organism evidence="3 4">
    <name type="scientific">Arabidopsis thaliana x Arabidopsis arenosa</name>
    <dbReference type="NCBI Taxonomy" id="1240361"/>
    <lineage>
        <taxon>Eukaryota</taxon>
        <taxon>Viridiplantae</taxon>
        <taxon>Streptophyta</taxon>
        <taxon>Embryophyta</taxon>
        <taxon>Tracheophyta</taxon>
        <taxon>Spermatophyta</taxon>
        <taxon>Magnoliopsida</taxon>
        <taxon>eudicotyledons</taxon>
        <taxon>Gunneridae</taxon>
        <taxon>Pentapetalae</taxon>
        <taxon>rosids</taxon>
        <taxon>malvids</taxon>
        <taxon>Brassicales</taxon>
        <taxon>Brassicaceae</taxon>
        <taxon>Camelineae</taxon>
        <taxon>Arabidopsis</taxon>
    </lineage>
</organism>
<dbReference type="InterPro" id="IPR005162">
    <property type="entry name" value="Retrotrans_gag_dom"/>
</dbReference>
<dbReference type="InterPro" id="IPR032567">
    <property type="entry name" value="RTL1-rel"/>
</dbReference>
<feature type="region of interest" description="Disordered" evidence="1">
    <location>
        <begin position="206"/>
        <end position="232"/>
    </location>
</feature>
<dbReference type="PANTHER" id="PTHR15503">
    <property type="entry name" value="LDOC1 RELATED"/>
    <property type="match status" value="1"/>
</dbReference>
<evidence type="ECO:0000313" key="3">
    <source>
        <dbReference type="EMBL" id="KAG7585822.1"/>
    </source>
</evidence>
<accession>A0A8T2BK06</accession>
<feature type="domain" description="Retrotransposon gag" evidence="2">
    <location>
        <begin position="80"/>
        <end position="170"/>
    </location>
</feature>
<dbReference type="CDD" id="cd00303">
    <property type="entry name" value="retropepsin_like"/>
    <property type="match status" value="1"/>
</dbReference>
<gene>
    <name evidence="3" type="ORF">ISN45_Aa02g011690</name>
</gene>
<evidence type="ECO:0000259" key="2">
    <source>
        <dbReference type="Pfam" id="PF03732"/>
    </source>
</evidence>
<comment type="caution">
    <text evidence="3">The sequence shown here is derived from an EMBL/GenBank/DDBJ whole genome shotgun (WGS) entry which is preliminary data.</text>
</comment>
<dbReference type="Pfam" id="PF03732">
    <property type="entry name" value="Retrotrans_gag"/>
    <property type="match status" value="1"/>
</dbReference>
<dbReference type="Proteomes" id="UP000694240">
    <property type="component" value="Chromosome 7"/>
</dbReference>
<feature type="region of interest" description="Disordered" evidence="1">
    <location>
        <begin position="725"/>
        <end position="750"/>
    </location>
</feature>
<evidence type="ECO:0000313" key="4">
    <source>
        <dbReference type="Proteomes" id="UP000694240"/>
    </source>
</evidence>
<feature type="compositionally biased region" description="Polar residues" evidence="1">
    <location>
        <begin position="206"/>
        <end position="223"/>
    </location>
</feature>
<reference evidence="3 4" key="1">
    <citation type="submission" date="2020-12" db="EMBL/GenBank/DDBJ databases">
        <title>Concerted genomic and epigenomic changes stabilize Arabidopsis allopolyploids.</title>
        <authorList>
            <person name="Chen Z."/>
        </authorList>
    </citation>
    <scope>NUCLEOTIDE SEQUENCE [LARGE SCALE GENOMIC DNA]</scope>
    <source>
        <strain evidence="3">Allo738</strain>
        <tissue evidence="3">Leaf</tissue>
    </source>
</reference>
<dbReference type="PANTHER" id="PTHR15503:SF40">
    <property type="match status" value="1"/>
</dbReference>
<dbReference type="EMBL" id="JAEFBK010000007">
    <property type="protein sequence ID" value="KAG7585822.1"/>
    <property type="molecule type" value="Genomic_DNA"/>
</dbReference>
<dbReference type="AlphaFoldDB" id="A0A8T2BK06"/>
<name>A0A8T2BK06_9BRAS</name>
<keyword evidence="4" id="KW-1185">Reference proteome</keyword>
<protein>
    <submittedName>
        <fullName evidence="3">Retrotransposon gag domain</fullName>
    </submittedName>
</protein>
<sequence>MAETRSQAPIKETVAREAIAVVRETVAEMWFRSRSRYADPKRLETVDFPRFHGDKIMDWLFQIEQFFLIDRTPEELKVGIASSHFDDIAATLHQSIVQSMWWKHVRHDWWSYKLLLQVRYNKHVDDSIAKLKLLQETEGIEGYHARFESISTRVKLDEDYLVSLYLTGLENDTQVNVKMFQPQTIQQCFLIGKLYERAHPKKNNVNNWSGAKWSGSNSQSKGILSSKPEPDHNTVLLTSMESPKDTTTQPHKVLSTEDMSKQRDQELCYVGDDKYKKPRFGAEEDGGELEEVHAKNVELAETGVIAHISVKAVSGVSDYRTMRVKGSYEKQVLYIFIDPDSTHNFMDPTVAEKLKCVLKPTSMARVSVADGRMLEVDAKIDRFQWEFRGTQVQADLMVIPLRGCDMVLGVQWLETLGPITCDFKKLEMQFRIGRKKVLLQGIRQGSVRDVKAFKLNMLKGEVKDCLECVSQPQNVNATFEDFDKADATMNHLLPPSGCVVDDLQSGCGSDIVRVQNFAGPVVVGDLQETPWILNVESKDIQSFQVAIDEDNDSFTCQEVDGILLRNHMLHQQKKPSKYPKSWKFKFKINSEDIKSRYTKFWCEKAIRCSKKKLKCDKSWKVHYKNRVIQGELVMVGKTEVDKESVEMFKRCNSGQIIGAYGSEIKSNILLSIPRIISEADQSRPINQFVAFSVPISRRDASIILLGSLPLTSFFVLPPSSSEARERRSRKVIPLEEYSTGQTGETDYDEDQDRSLIDSDLVVNEVEMMKKDLVEMDVAKSCDEELFSDNGKVFGFKIEECETDSGIEQNQLIQEQAEIMEQDWAKQDINTRFEVTSDVDRGKKVLSIAKICSARQLFCKRSQHKERLKLKKKRKGLKSWMFKYKQENERLWRLHNHVLSFPDFCDLRINRLVTTRKRKLLGGLAIVYVKYFVRLVVVGEVQAAMIIGTESDYQKETQISLSNIHVCISLHKNKECSKEKHLIQQVTSIGMDKQQQELNCDRDFGVERDQWCRALYANSETTLLNQDRHELCSENKGCLDCFQALVLNSITDSSSRVEEWMKAELYSVKVNEMKMEVQIVDKEMSPSIAVLEIRMEEMIGSHAKRAFVFKQTTISYSQCIEHNFFGTMLLRLQSKKNWMFKFKTSSKDYKLQIEIKRWDVNNRVWDPGGSGFQEFERQAEATMTLWFWLNSQMWMRLSFFFSGVKKGSGQLLILEGNVHISTQLLRFKWFSRKVEQPQWS</sequence>
<evidence type="ECO:0000256" key="1">
    <source>
        <dbReference type="SAM" id="MobiDB-lite"/>
    </source>
</evidence>
<proteinExistence type="predicted"/>